<sequence>MSWRPRVIGNESWSRDESNSGGGEVIGRQRRKRRTKNRFGGATFEMLDLRREAVERDGGTKRGVVGGWARMRGGVSGGVVAGGASGEQWQMWEFRGLPWRSRRNGGSLCNFQKL</sequence>
<keyword evidence="3" id="KW-1185">Reference proteome</keyword>
<name>A0A2P5CWM6_PARAD</name>
<organism evidence="2 3">
    <name type="scientific">Parasponia andersonii</name>
    <name type="common">Sponia andersonii</name>
    <dbReference type="NCBI Taxonomy" id="3476"/>
    <lineage>
        <taxon>Eukaryota</taxon>
        <taxon>Viridiplantae</taxon>
        <taxon>Streptophyta</taxon>
        <taxon>Embryophyta</taxon>
        <taxon>Tracheophyta</taxon>
        <taxon>Spermatophyta</taxon>
        <taxon>Magnoliopsida</taxon>
        <taxon>eudicotyledons</taxon>
        <taxon>Gunneridae</taxon>
        <taxon>Pentapetalae</taxon>
        <taxon>rosids</taxon>
        <taxon>fabids</taxon>
        <taxon>Rosales</taxon>
        <taxon>Cannabaceae</taxon>
        <taxon>Parasponia</taxon>
    </lineage>
</organism>
<evidence type="ECO:0000256" key="1">
    <source>
        <dbReference type="SAM" id="MobiDB-lite"/>
    </source>
</evidence>
<proteinExistence type="predicted"/>
<feature type="region of interest" description="Disordered" evidence="1">
    <location>
        <begin position="1"/>
        <end position="34"/>
    </location>
</feature>
<dbReference type="Proteomes" id="UP000237105">
    <property type="component" value="Unassembled WGS sequence"/>
</dbReference>
<accession>A0A2P5CWM6</accession>
<dbReference type="EMBL" id="JXTB01000088">
    <property type="protein sequence ID" value="PON65426.1"/>
    <property type="molecule type" value="Genomic_DNA"/>
</dbReference>
<comment type="caution">
    <text evidence="2">The sequence shown here is derived from an EMBL/GenBank/DDBJ whole genome shotgun (WGS) entry which is preliminary data.</text>
</comment>
<reference evidence="3" key="1">
    <citation type="submission" date="2016-06" db="EMBL/GenBank/DDBJ databases">
        <title>Parallel loss of symbiosis genes in relatives of nitrogen-fixing non-legume Parasponia.</title>
        <authorList>
            <person name="Van Velzen R."/>
            <person name="Holmer R."/>
            <person name="Bu F."/>
            <person name="Rutten L."/>
            <person name="Van Zeijl A."/>
            <person name="Liu W."/>
            <person name="Santuari L."/>
            <person name="Cao Q."/>
            <person name="Sharma T."/>
            <person name="Shen D."/>
            <person name="Roswanjaya Y."/>
            <person name="Wardhani T."/>
            <person name="Kalhor M.S."/>
            <person name="Jansen J."/>
            <person name="Van den Hoogen J."/>
            <person name="Gungor B."/>
            <person name="Hartog M."/>
            <person name="Hontelez J."/>
            <person name="Verver J."/>
            <person name="Yang W.-C."/>
            <person name="Schijlen E."/>
            <person name="Repin R."/>
            <person name="Schilthuizen M."/>
            <person name="Schranz E."/>
            <person name="Heidstra R."/>
            <person name="Miyata K."/>
            <person name="Fedorova E."/>
            <person name="Kohlen W."/>
            <person name="Bisseling T."/>
            <person name="Smit S."/>
            <person name="Geurts R."/>
        </authorList>
    </citation>
    <scope>NUCLEOTIDE SEQUENCE [LARGE SCALE GENOMIC DNA]</scope>
    <source>
        <strain evidence="3">cv. WU1-14</strain>
    </source>
</reference>
<protein>
    <submittedName>
        <fullName evidence="2">Uncharacterized protein</fullName>
    </submittedName>
</protein>
<evidence type="ECO:0000313" key="2">
    <source>
        <dbReference type="EMBL" id="PON65426.1"/>
    </source>
</evidence>
<dbReference type="AlphaFoldDB" id="A0A2P5CWM6"/>
<evidence type="ECO:0000313" key="3">
    <source>
        <dbReference type="Proteomes" id="UP000237105"/>
    </source>
</evidence>
<gene>
    <name evidence="2" type="ORF">PanWU01x14_117400</name>
</gene>